<reference evidence="2" key="1">
    <citation type="submission" date="2014-05" db="EMBL/GenBank/DDBJ databases">
        <authorList>
            <person name="Chronopoulou M."/>
        </authorList>
    </citation>
    <scope>NUCLEOTIDE SEQUENCE</scope>
    <source>
        <tissue evidence="2">Whole organism</tissue>
    </source>
</reference>
<protein>
    <submittedName>
        <fullName evidence="2">Uncharacterized protein</fullName>
    </submittedName>
</protein>
<dbReference type="AlphaFoldDB" id="A0A0K2US24"/>
<organism evidence="2">
    <name type="scientific">Lepeophtheirus salmonis</name>
    <name type="common">Salmon louse</name>
    <name type="synonym">Caligus salmonis</name>
    <dbReference type="NCBI Taxonomy" id="72036"/>
    <lineage>
        <taxon>Eukaryota</taxon>
        <taxon>Metazoa</taxon>
        <taxon>Ecdysozoa</taxon>
        <taxon>Arthropoda</taxon>
        <taxon>Crustacea</taxon>
        <taxon>Multicrustacea</taxon>
        <taxon>Hexanauplia</taxon>
        <taxon>Copepoda</taxon>
        <taxon>Siphonostomatoida</taxon>
        <taxon>Caligidae</taxon>
        <taxon>Lepeophtheirus</taxon>
    </lineage>
</organism>
<dbReference type="EMBL" id="HACA01023175">
    <property type="protein sequence ID" value="CDW40536.1"/>
    <property type="molecule type" value="Transcribed_RNA"/>
</dbReference>
<accession>A0A0K2US24</accession>
<keyword evidence="1" id="KW-1133">Transmembrane helix</keyword>
<proteinExistence type="predicted"/>
<keyword evidence="1" id="KW-0472">Membrane</keyword>
<keyword evidence="1" id="KW-0812">Transmembrane</keyword>
<evidence type="ECO:0000256" key="1">
    <source>
        <dbReference type="SAM" id="Phobius"/>
    </source>
</evidence>
<feature type="transmembrane region" description="Helical" evidence="1">
    <location>
        <begin position="20"/>
        <end position="44"/>
    </location>
</feature>
<evidence type="ECO:0000313" key="2">
    <source>
        <dbReference type="EMBL" id="CDW40536.1"/>
    </source>
</evidence>
<sequence>MNKLNNEKICSDEKKKCFTIYGIVGIETLLIIIIAGFICILVRYKPVGCRGVRLNSDRLCRKEENTRSYFPHSGSLQSGSYFYTIYLI</sequence>
<name>A0A0K2US24_LEPSM</name>